<dbReference type="AlphaFoldDB" id="A0A3T0D7H2"/>
<dbReference type="GO" id="GO:0016787">
    <property type="term" value="F:hydrolase activity"/>
    <property type="evidence" value="ECO:0007669"/>
    <property type="project" value="InterPro"/>
</dbReference>
<dbReference type="Pfam" id="PF01738">
    <property type="entry name" value="DLH"/>
    <property type="match status" value="1"/>
</dbReference>
<gene>
    <name evidence="2" type="ORF">ELD05_09765</name>
</gene>
<dbReference type="Gene3D" id="3.40.50.1820">
    <property type="entry name" value="alpha/beta hydrolase"/>
    <property type="match status" value="1"/>
</dbReference>
<dbReference type="RefSeq" id="WP_127352282.1">
    <property type="nucleotide sequence ID" value="NZ_CP034791.1"/>
</dbReference>
<accession>A0A3T0D7H2</accession>
<name>A0A3T0D7H2_9FIRM</name>
<reference evidence="2 3" key="1">
    <citation type="submission" date="2018-12" db="EMBL/GenBank/DDBJ databases">
        <title>Genome sequence from the cellulolytic species, Caldicellulosiruptor changbaiensis.</title>
        <authorList>
            <person name="Blumer-Schuette S.E."/>
            <person name="Mendoza C."/>
        </authorList>
    </citation>
    <scope>NUCLEOTIDE SEQUENCE [LARGE SCALE GENOMIC DNA]</scope>
    <source>
        <strain evidence="2 3">CBS-Z</strain>
    </source>
</reference>
<feature type="domain" description="Dienelactone hydrolase" evidence="1">
    <location>
        <begin position="141"/>
        <end position="267"/>
    </location>
</feature>
<dbReference type="InterPro" id="IPR002925">
    <property type="entry name" value="Dienelactn_hydro"/>
</dbReference>
<sequence>MLRIFEEYFGIHNKPDAHNPQWAYDILNSYDFEFQKNVLEKLQSLLYLKLDLCFVEKNKKESFYEAFTEEIVTANLNGIESEAAFLKPSNSSPPYPVVVVLHDHGGFYYYGKERIFMDDSTQPFIREYREKFYSSKRWALDLLERGFAVFCPDAFYFGKRRFPQELIKIFVDNKTYEQLTSLTEGSYEFIKLFNRISSELEEIIFKNINFYGTNWPSILINEDIAWLNYLLKREDVDKSRIACMGFSLGGFRTLFLSALKKEIKASLVIAFMSEFSKMLGQTSRHTFMVHIPSFTRFLDLPDIAGLILPRKLFVMQCSEDSLFPVDAMKSAVAKIEEYYSRAGCRHNFSYKFYPNPHQFNSYMQKDAFDYLFLNIQK</sequence>
<proteinExistence type="predicted"/>
<protein>
    <recommendedName>
        <fullName evidence="1">Dienelactone hydrolase domain-containing protein</fullName>
    </recommendedName>
</protein>
<dbReference type="InterPro" id="IPR029058">
    <property type="entry name" value="AB_hydrolase_fold"/>
</dbReference>
<keyword evidence="3" id="KW-1185">Reference proteome</keyword>
<dbReference type="InterPro" id="IPR050261">
    <property type="entry name" value="FrsA_esterase"/>
</dbReference>
<dbReference type="Proteomes" id="UP000282930">
    <property type="component" value="Chromosome"/>
</dbReference>
<dbReference type="EMBL" id="CP034791">
    <property type="protein sequence ID" value="AZT90906.1"/>
    <property type="molecule type" value="Genomic_DNA"/>
</dbReference>
<dbReference type="PANTHER" id="PTHR22946">
    <property type="entry name" value="DIENELACTONE HYDROLASE DOMAIN-CONTAINING PROTEIN-RELATED"/>
    <property type="match status" value="1"/>
</dbReference>
<evidence type="ECO:0000313" key="2">
    <source>
        <dbReference type="EMBL" id="AZT90906.1"/>
    </source>
</evidence>
<organism evidence="2 3">
    <name type="scientific">Caldicellulosiruptor changbaiensis</name>
    <dbReference type="NCBI Taxonomy" id="1222016"/>
    <lineage>
        <taxon>Bacteria</taxon>
        <taxon>Bacillati</taxon>
        <taxon>Bacillota</taxon>
        <taxon>Bacillota incertae sedis</taxon>
        <taxon>Caldicellulosiruptorales</taxon>
        <taxon>Caldicellulosiruptoraceae</taxon>
        <taxon>Caldicellulosiruptor</taxon>
    </lineage>
</organism>
<dbReference type="KEGG" id="ccha:ELD05_09765"/>
<dbReference type="SUPFAM" id="SSF53474">
    <property type="entry name" value="alpha/beta-Hydrolases"/>
    <property type="match status" value="1"/>
</dbReference>
<evidence type="ECO:0000313" key="3">
    <source>
        <dbReference type="Proteomes" id="UP000282930"/>
    </source>
</evidence>
<evidence type="ECO:0000259" key="1">
    <source>
        <dbReference type="Pfam" id="PF01738"/>
    </source>
</evidence>